<gene>
    <name evidence="3" type="ORF">ACE1CA_08020</name>
</gene>
<dbReference type="Proteomes" id="UP001576780">
    <property type="component" value="Unassembled WGS sequence"/>
</dbReference>
<evidence type="ECO:0000259" key="2">
    <source>
        <dbReference type="Pfam" id="PF20720"/>
    </source>
</evidence>
<dbReference type="EMBL" id="JBHFNT010000068">
    <property type="protein sequence ID" value="MFB2834465.1"/>
    <property type="molecule type" value="Genomic_DNA"/>
</dbReference>
<dbReference type="Pfam" id="PF19959">
    <property type="entry name" value="EAD4"/>
    <property type="match status" value="1"/>
</dbReference>
<evidence type="ECO:0000259" key="1">
    <source>
        <dbReference type="Pfam" id="PF19959"/>
    </source>
</evidence>
<dbReference type="RefSeq" id="WP_413276901.1">
    <property type="nucleotide sequence ID" value="NZ_JBHFNT010000068.1"/>
</dbReference>
<reference evidence="3 4" key="1">
    <citation type="submission" date="2024-09" db="EMBL/GenBank/DDBJ databases">
        <title>Floridaenema gen nov. (Aerosakkonemataceae, Aerosakkonematales ord. nov., Cyanobacteria) from benthic tropical and subtropical fresh waters, with the description of four new species.</title>
        <authorList>
            <person name="Moretto J.A."/>
            <person name="Berthold D.E."/>
            <person name="Lefler F.W."/>
            <person name="Huang I.-S."/>
            <person name="Laughinghouse H. IV."/>
        </authorList>
    </citation>
    <scope>NUCLEOTIDE SEQUENCE [LARGE SCALE GENOMIC DNA]</scope>
    <source>
        <strain evidence="3 4">BLCC-F167</strain>
    </source>
</reference>
<evidence type="ECO:0008006" key="5">
    <source>
        <dbReference type="Google" id="ProtNLM"/>
    </source>
</evidence>
<dbReference type="SUPFAM" id="SSF48439">
    <property type="entry name" value="Protein prenylyltransferase"/>
    <property type="match status" value="1"/>
</dbReference>
<keyword evidence="4" id="KW-1185">Reference proteome</keyword>
<organism evidence="3 4">
    <name type="scientific">Floridaenema evergladense BLCC-F167</name>
    <dbReference type="NCBI Taxonomy" id="3153639"/>
    <lineage>
        <taxon>Bacteria</taxon>
        <taxon>Bacillati</taxon>
        <taxon>Cyanobacteriota</taxon>
        <taxon>Cyanophyceae</taxon>
        <taxon>Oscillatoriophycideae</taxon>
        <taxon>Aerosakkonematales</taxon>
        <taxon>Aerosakkonemataceae</taxon>
        <taxon>Floridanema</taxon>
        <taxon>Floridanema evergladense</taxon>
    </lineage>
</organism>
<dbReference type="SUPFAM" id="SSF52540">
    <property type="entry name" value="P-loop containing nucleoside triphosphate hydrolases"/>
    <property type="match status" value="2"/>
</dbReference>
<dbReference type="InterPro" id="IPR045434">
    <property type="entry name" value="EAD4"/>
</dbReference>
<dbReference type="Gene3D" id="3.40.50.300">
    <property type="entry name" value="P-loop containing nucleotide triphosphate hydrolases"/>
    <property type="match status" value="1"/>
</dbReference>
<evidence type="ECO:0000313" key="3">
    <source>
        <dbReference type="EMBL" id="MFB2834465.1"/>
    </source>
</evidence>
<dbReference type="InterPro" id="IPR049050">
    <property type="entry name" value="nSTAND3"/>
</dbReference>
<accession>A0ABV4WHF4</accession>
<proteinExistence type="predicted"/>
<feature type="domain" description="Novel STAND NTPase 3" evidence="2">
    <location>
        <begin position="205"/>
        <end position="299"/>
    </location>
</feature>
<dbReference type="Pfam" id="PF20720">
    <property type="entry name" value="nSTAND3"/>
    <property type="match status" value="1"/>
</dbReference>
<sequence length="818" mass="95730">MTNYGSQKSKERAKRLLEVLLDYPQLVVDDKVKKSLKVNPLNNSSGLFVLGTLKSLSELTKAGKYQERLTESHVQEAIAYLEKYLGILTRPKNQGSREWELTIKLWHSDKKKNLEQFEQECKRKDAEKKPQASKDPWVWVRKFIPSNFDLLDEKFFEDRGKGEARILRLSSATWSLVTQGNYIERDQQQDALALAEELAKYDGISLLLIRGEPGAGKTALMRWLAYQLYQERIVLQKKPHREDFYWIESLREFSKQIRNQHFYLIADDLFRDDSIVEELKTNEFQFPLTLISTTNFHDNKQEELRRGIHRIKHLDLELHQTEKERILHGICQQDPEAKARLDKMTSVESLHLMAASTMLVVMLQLSEGKEFDSIIADVIKRLPCEKDYPVYEVFGVICSFFQYGITTLPKVLPLCLPECSKKAVMNVVNNATKVELNGLLNTMSKDGFEGLTTIHELIAKTAITLRYTRSKKQTENLPYYPDSLEDYLTSIIKNLDPTKQDEKRWLFNALRRLALNGKLELVRQILTDYPEQIQSLEQKSKIYDYSYLAKMYEAADLPAKQKNILNKIISIEPENEWEWFYRLSVTEKHGSEEQKQEVICQTAVFLKDHPENTGIRTKYLVLVAECGTEDQKKEAIDQTMLWLEQNPEDMLVGLQYLELIKQYGNCKQKKEAINQTTIWLQNYPNHTLVRVQHLALIEEIGTTKQIQKAIVQTTDWLQKHPENSTVRLYYLVLVRKAIKDIVDIELIISNQWQWFNQQEELEQSLWIVFLSVLYVYAQPELIQRAVNIALCKYPNDREIQEFVYSYFQEYLDATDFSL</sequence>
<protein>
    <recommendedName>
        <fullName evidence="5">AAA+ ATPase domain-containing protein</fullName>
    </recommendedName>
</protein>
<dbReference type="InterPro" id="IPR027417">
    <property type="entry name" value="P-loop_NTPase"/>
</dbReference>
<feature type="domain" description="Effector-associated" evidence="1">
    <location>
        <begin position="7"/>
        <end position="120"/>
    </location>
</feature>
<evidence type="ECO:0000313" key="4">
    <source>
        <dbReference type="Proteomes" id="UP001576780"/>
    </source>
</evidence>
<comment type="caution">
    <text evidence="3">The sequence shown here is derived from an EMBL/GenBank/DDBJ whole genome shotgun (WGS) entry which is preliminary data.</text>
</comment>
<name>A0ABV4WHF4_9CYAN</name>